<sequence length="188" mass="22054">METQDRAVNYRGRCIHREMKREVKLMERQQERRKILMFDEERLSRKEDEATLVKLRSKIEVYEQRLDAMKANYYSSPCNSNNYCMVLKPNKRRRVVQVGLELDAMVIDYHAPEADVGDDRLERLNDDADHHHVSVNIGHLVDVISRFRIGNGSAQETTEDQDMHNANEVLEDREVEEALALQLRSLSL</sequence>
<accession>A0A2P5EHJ1</accession>
<name>A0A2P5EHJ1_TREOI</name>
<feature type="coiled-coil region" evidence="1">
    <location>
        <begin position="45"/>
        <end position="72"/>
    </location>
</feature>
<protein>
    <submittedName>
        <fullName evidence="2">Uncharacterized protein</fullName>
    </submittedName>
</protein>
<keyword evidence="3" id="KW-1185">Reference proteome</keyword>
<proteinExistence type="predicted"/>
<dbReference type="InParanoid" id="A0A2P5EHJ1"/>
<evidence type="ECO:0000313" key="2">
    <source>
        <dbReference type="EMBL" id="PON84983.1"/>
    </source>
</evidence>
<keyword evidence="1" id="KW-0175">Coiled coil</keyword>
<reference evidence="3" key="1">
    <citation type="submission" date="2016-06" db="EMBL/GenBank/DDBJ databases">
        <title>Parallel loss of symbiosis genes in relatives of nitrogen-fixing non-legume Parasponia.</title>
        <authorList>
            <person name="Van Velzen R."/>
            <person name="Holmer R."/>
            <person name="Bu F."/>
            <person name="Rutten L."/>
            <person name="Van Zeijl A."/>
            <person name="Liu W."/>
            <person name="Santuari L."/>
            <person name="Cao Q."/>
            <person name="Sharma T."/>
            <person name="Shen D."/>
            <person name="Roswanjaya Y."/>
            <person name="Wardhani T."/>
            <person name="Kalhor M.S."/>
            <person name="Jansen J."/>
            <person name="Van den Hoogen J."/>
            <person name="Gungor B."/>
            <person name="Hartog M."/>
            <person name="Hontelez J."/>
            <person name="Verver J."/>
            <person name="Yang W.-C."/>
            <person name="Schijlen E."/>
            <person name="Repin R."/>
            <person name="Schilthuizen M."/>
            <person name="Schranz E."/>
            <person name="Heidstra R."/>
            <person name="Miyata K."/>
            <person name="Fedorova E."/>
            <person name="Kohlen W."/>
            <person name="Bisseling T."/>
            <person name="Smit S."/>
            <person name="Geurts R."/>
        </authorList>
    </citation>
    <scope>NUCLEOTIDE SEQUENCE [LARGE SCALE GENOMIC DNA]</scope>
    <source>
        <strain evidence="3">cv. RG33-2</strain>
    </source>
</reference>
<gene>
    <name evidence="2" type="ORF">TorRG33x02_192350</name>
</gene>
<organism evidence="2 3">
    <name type="scientific">Trema orientale</name>
    <name type="common">Charcoal tree</name>
    <name type="synonym">Celtis orientalis</name>
    <dbReference type="NCBI Taxonomy" id="63057"/>
    <lineage>
        <taxon>Eukaryota</taxon>
        <taxon>Viridiplantae</taxon>
        <taxon>Streptophyta</taxon>
        <taxon>Embryophyta</taxon>
        <taxon>Tracheophyta</taxon>
        <taxon>Spermatophyta</taxon>
        <taxon>Magnoliopsida</taxon>
        <taxon>eudicotyledons</taxon>
        <taxon>Gunneridae</taxon>
        <taxon>Pentapetalae</taxon>
        <taxon>rosids</taxon>
        <taxon>fabids</taxon>
        <taxon>Rosales</taxon>
        <taxon>Cannabaceae</taxon>
        <taxon>Trema</taxon>
    </lineage>
</organism>
<comment type="caution">
    <text evidence="2">The sequence shown here is derived from an EMBL/GenBank/DDBJ whole genome shotgun (WGS) entry which is preliminary data.</text>
</comment>
<dbReference type="EMBL" id="JXTC01000154">
    <property type="protein sequence ID" value="PON84983.1"/>
    <property type="molecule type" value="Genomic_DNA"/>
</dbReference>
<dbReference type="AlphaFoldDB" id="A0A2P5EHJ1"/>
<dbReference type="Proteomes" id="UP000237000">
    <property type="component" value="Unassembled WGS sequence"/>
</dbReference>
<evidence type="ECO:0000313" key="3">
    <source>
        <dbReference type="Proteomes" id="UP000237000"/>
    </source>
</evidence>
<evidence type="ECO:0000256" key="1">
    <source>
        <dbReference type="SAM" id="Coils"/>
    </source>
</evidence>